<reference evidence="2" key="1">
    <citation type="journal article" date="2022" name="Microbiol. Resour. Announc.">
        <title>Draft Genome Sequence of a Methanogenic Archaeon from West Spitsbergen Permafrost.</title>
        <authorList>
            <person name="Trubitsyn V."/>
            <person name="Rivkina E."/>
            <person name="Shcherbakova V."/>
        </authorList>
    </citation>
    <scope>NUCLEOTIDE SEQUENCE [LARGE SCALE GENOMIC DNA]</scope>
    <source>
        <strain evidence="2">VT</strain>
    </source>
</reference>
<evidence type="ECO:0000313" key="2">
    <source>
        <dbReference type="Proteomes" id="UP000825933"/>
    </source>
</evidence>
<evidence type="ECO:0000313" key="1">
    <source>
        <dbReference type="EMBL" id="MBZ2165438.1"/>
    </source>
</evidence>
<dbReference type="EMBL" id="JAIOUQ010000005">
    <property type="protein sequence ID" value="MBZ2165438.1"/>
    <property type="molecule type" value="Genomic_DNA"/>
</dbReference>
<dbReference type="RefSeq" id="WP_223791068.1">
    <property type="nucleotide sequence ID" value="NZ_JAIOUQ010000005.1"/>
</dbReference>
<dbReference type="Proteomes" id="UP000825933">
    <property type="component" value="Unassembled WGS sequence"/>
</dbReference>
<organism evidence="1 2">
    <name type="scientific">Methanobacterium spitsbergense</name>
    <dbReference type="NCBI Taxonomy" id="2874285"/>
    <lineage>
        <taxon>Archaea</taxon>
        <taxon>Methanobacteriati</taxon>
        <taxon>Methanobacteriota</taxon>
        <taxon>Methanomada group</taxon>
        <taxon>Methanobacteria</taxon>
        <taxon>Methanobacteriales</taxon>
        <taxon>Methanobacteriaceae</taxon>
        <taxon>Methanobacterium</taxon>
    </lineage>
</organism>
<protein>
    <submittedName>
        <fullName evidence="1">Uncharacterized protein</fullName>
    </submittedName>
</protein>
<gene>
    <name evidence="1" type="ORF">K8N75_05220</name>
</gene>
<accession>A0A8T5UNQ0</accession>
<proteinExistence type="predicted"/>
<name>A0A8T5UNQ0_9EURY</name>
<sequence>MESFNGYKKNSQKESTSYSLQAIKFMDPDIKSLDCETDGLLDFEVQITLDSFQKTKRL</sequence>
<comment type="caution">
    <text evidence="1">The sequence shown here is derived from an EMBL/GenBank/DDBJ whole genome shotgun (WGS) entry which is preliminary data.</text>
</comment>
<dbReference type="AlphaFoldDB" id="A0A8T5UNQ0"/>
<keyword evidence="2" id="KW-1185">Reference proteome</keyword>